<proteinExistence type="predicted"/>
<dbReference type="EMBL" id="CP066701">
    <property type="protein sequence ID" value="QQX23769.1"/>
    <property type="molecule type" value="Genomic_DNA"/>
</dbReference>
<name>A0AB37H625_9BACI</name>
<dbReference type="Proteomes" id="UP000595512">
    <property type="component" value="Chromosome"/>
</dbReference>
<protein>
    <recommendedName>
        <fullName evidence="3">Aerobactin siderophore biosynthesis IucA/IucC-like C-terminal domain-containing protein</fullName>
    </recommendedName>
</protein>
<dbReference type="GeneID" id="62496780"/>
<reference evidence="1 2" key="1">
    <citation type="submission" date="2020-12" db="EMBL/GenBank/DDBJ databases">
        <title>Taxonomic evaluation of the Bacillus sporothermodurans group of bacteria based on whole genome sequences.</title>
        <authorList>
            <person name="Fiedler G."/>
            <person name="Herbstmann A.-D."/>
            <person name="Doll E."/>
            <person name="Wenning M."/>
            <person name="Brinks E."/>
            <person name="Kabisch J."/>
            <person name="Breitenwieser F."/>
            <person name="Lappann M."/>
            <person name="Boehnlein C."/>
            <person name="Franz C."/>
        </authorList>
    </citation>
    <scope>NUCLEOTIDE SEQUENCE [LARGE SCALE GENOMIC DNA]</scope>
    <source>
        <strain evidence="1 2">DSM 10599</strain>
    </source>
</reference>
<dbReference type="KEGG" id="hspo:JGZ69_12825"/>
<evidence type="ECO:0000313" key="1">
    <source>
        <dbReference type="EMBL" id="QQX23769.1"/>
    </source>
</evidence>
<sequence length="251" mass="29346">MPSSLSSELSNYRYIDEIKSTHSFINGKDFFDSEKLPAHLVKIGAQMGSPTNKITASMIVKRMAFYGVIHLYAMSVWNKRLVVDIDELKVVENPGDPLWLPEFYFGEYTFIDVENVRTLWREEVIAEVFSGFFHPLLETLRNVTRFSNLVMWENIAIYIFWLYESLLNNEEYNALHNRLRDDFHFIVHEASPALFGPYKNNPLSRFDSEKVIREKNIEPIRVRKTCCFSNLLEKKKKRCSTCPNGCNMPPI</sequence>
<evidence type="ECO:0008006" key="3">
    <source>
        <dbReference type="Google" id="ProtNLM"/>
    </source>
</evidence>
<dbReference type="RefSeq" id="WP_107921230.1">
    <property type="nucleotide sequence ID" value="NZ_CP066701.1"/>
</dbReference>
<dbReference type="AlphaFoldDB" id="A0AB37H625"/>
<evidence type="ECO:0000313" key="2">
    <source>
        <dbReference type="Proteomes" id="UP000595512"/>
    </source>
</evidence>
<organism evidence="1 2">
    <name type="scientific">Heyndrickxia sporothermodurans</name>
    <dbReference type="NCBI Taxonomy" id="46224"/>
    <lineage>
        <taxon>Bacteria</taxon>
        <taxon>Bacillati</taxon>
        <taxon>Bacillota</taxon>
        <taxon>Bacilli</taxon>
        <taxon>Bacillales</taxon>
        <taxon>Bacillaceae</taxon>
        <taxon>Heyndrickxia</taxon>
    </lineage>
</organism>
<gene>
    <name evidence="1" type="ORF">JGZ69_12825</name>
</gene>
<accession>A0AB37H625</accession>